<dbReference type="KEGG" id="pdh:B9T62_14715"/>
<keyword evidence="1" id="KW-0812">Transmembrane</keyword>
<sequence>MIWNGFDMSKSHMVNDTLRHCRSAADALIAQSASEGRESGDGAVHVAARKADPRQKCSDSLVVYMTANVLVAYMAADLLLLCIIGPLSI</sequence>
<dbReference type="RefSeq" id="WP_087915925.1">
    <property type="nucleotide sequence ID" value="NZ_CP021780.1"/>
</dbReference>
<keyword evidence="1" id="KW-1133">Transmembrane helix</keyword>
<dbReference type="Proteomes" id="UP000249890">
    <property type="component" value="Chromosome"/>
</dbReference>
<protein>
    <submittedName>
        <fullName evidence="2">Uncharacterized protein</fullName>
    </submittedName>
</protein>
<dbReference type="EMBL" id="CP021780">
    <property type="protein sequence ID" value="ASA21918.1"/>
    <property type="molecule type" value="Genomic_DNA"/>
</dbReference>
<accession>A0A2Z2KS50</accession>
<gene>
    <name evidence="2" type="ORF">B9T62_14715</name>
</gene>
<feature type="transmembrane region" description="Helical" evidence="1">
    <location>
        <begin position="61"/>
        <end position="87"/>
    </location>
</feature>
<keyword evidence="1" id="KW-0472">Membrane</keyword>
<proteinExistence type="predicted"/>
<name>A0A2Z2KS50_9BACL</name>
<organism evidence="2 3">
    <name type="scientific">Paenibacillus donghaensis</name>
    <dbReference type="NCBI Taxonomy" id="414771"/>
    <lineage>
        <taxon>Bacteria</taxon>
        <taxon>Bacillati</taxon>
        <taxon>Bacillota</taxon>
        <taxon>Bacilli</taxon>
        <taxon>Bacillales</taxon>
        <taxon>Paenibacillaceae</taxon>
        <taxon>Paenibacillus</taxon>
    </lineage>
</organism>
<dbReference type="AlphaFoldDB" id="A0A2Z2KS50"/>
<evidence type="ECO:0000313" key="3">
    <source>
        <dbReference type="Proteomes" id="UP000249890"/>
    </source>
</evidence>
<keyword evidence="3" id="KW-1185">Reference proteome</keyword>
<evidence type="ECO:0000256" key="1">
    <source>
        <dbReference type="SAM" id="Phobius"/>
    </source>
</evidence>
<reference evidence="2 3" key="1">
    <citation type="submission" date="2017-06" db="EMBL/GenBank/DDBJ databases">
        <title>Complete genome sequence of Paenibacillus donghaensis KCTC 13049T isolated from East Sea sediment, South Korea.</title>
        <authorList>
            <person name="Jung B.K."/>
            <person name="Hong S.-J."/>
            <person name="Shin J.-H."/>
        </authorList>
    </citation>
    <scope>NUCLEOTIDE SEQUENCE [LARGE SCALE GENOMIC DNA]</scope>
    <source>
        <strain evidence="2 3">KCTC 13049</strain>
    </source>
</reference>
<evidence type="ECO:0000313" key="2">
    <source>
        <dbReference type="EMBL" id="ASA21918.1"/>
    </source>
</evidence>